<feature type="region of interest" description="Disordered" evidence="1">
    <location>
        <begin position="1"/>
        <end position="169"/>
    </location>
</feature>
<feature type="compositionally biased region" description="Low complexity" evidence="1">
    <location>
        <begin position="138"/>
        <end position="154"/>
    </location>
</feature>
<feature type="compositionally biased region" description="Basic and acidic residues" evidence="1">
    <location>
        <begin position="59"/>
        <end position="87"/>
    </location>
</feature>
<evidence type="ECO:0000313" key="2">
    <source>
        <dbReference type="EMBL" id="KFH40513.1"/>
    </source>
</evidence>
<feature type="compositionally biased region" description="Basic and acidic residues" evidence="1">
    <location>
        <begin position="155"/>
        <end position="166"/>
    </location>
</feature>
<dbReference type="Pfam" id="PF13917">
    <property type="entry name" value="zf-CCHC_3"/>
    <property type="match status" value="1"/>
</dbReference>
<gene>
    <name evidence="2" type="ORF">ACRE_088000</name>
</gene>
<organism evidence="2 3">
    <name type="scientific">Hapsidospora chrysogenum (strain ATCC 11550 / CBS 779.69 / DSM 880 / IAM 14645 / JCM 23072 / IMI 49137)</name>
    <name type="common">Acremonium chrysogenum</name>
    <dbReference type="NCBI Taxonomy" id="857340"/>
    <lineage>
        <taxon>Eukaryota</taxon>
        <taxon>Fungi</taxon>
        <taxon>Dikarya</taxon>
        <taxon>Ascomycota</taxon>
        <taxon>Pezizomycotina</taxon>
        <taxon>Sordariomycetes</taxon>
        <taxon>Hypocreomycetidae</taxon>
        <taxon>Hypocreales</taxon>
        <taxon>Bionectriaceae</taxon>
        <taxon>Hapsidospora</taxon>
    </lineage>
</organism>
<dbReference type="OrthoDB" id="437973at2759"/>
<keyword evidence="3" id="KW-1185">Reference proteome</keyword>
<feature type="compositionally biased region" description="Basic and acidic residues" evidence="1">
    <location>
        <begin position="114"/>
        <end position="126"/>
    </location>
</feature>
<dbReference type="EMBL" id="JPKY01000194">
    <property type="protein sequence ID" value="KFH40513.1"/>
    <property type="molecule type" value="Genomic_DNA"/>
</dbReference>
<dbReference type="STRING" id="857340.A0A086STT1"/>
<comment type="caution">
    <text evidence="2">The sequence shown here is derived from an EMBL/GenBank/DDBJ whole genome shotgun (WGS) entry which is preliminary data.</text>
</comment>
<name>A0A086STT1_HAPC1</name>
<feature type="compositionally biased region" description="Basic residues" evidence="1">
    <location>
        <begin position="97"/>
        <end position="106"/>
    </location>
</feature>
<proteinExistence type="predicted"/>
<dbReference type="HOGENOM" id="CLU_1414777_0_0_1"/>
<dbReference type="AlphaFoldDB" id="A0A086STT1"/>
<accession>A0A086STT1</accession>
<sequence>MFARGRGGPRQTTPANARHYSYECKASTQDRPYVSRPSRSKQLRNPKLVPKLTSDTLEPLEKKYRKGIADVEIAKQEAERARKRELEERDDELIRSAPKRQRRRHLSPGEESDRDVRSGGRRDDSRSISPPRRRRSVSGDSRSPPPRLLSFPRRVASERSRRKDSEASAAILVRVQDVARLASSSEGPLKVA</sequence>
<evidence type="ECO:0000313" key="3">
    <source>
        <dbReference type="Proteomes" id="UP000029964"/>
    </source>
</evidence>
<dbReference type="Proteomes" id="UP000029964">
    <property type="component" value="Unassembled WGS sequence"/>
</dbReference>
<reference evidence="3" key="1">
    <citation type="journal article" date="2014" name="Genome Announc.">
        <title>Genome sequence and annotation of Acremonium chrysogenum, producer of the beta-lactam antibiotic cephalosporin C.</title>
        <authorList>
            <person name="Terfehr D."/>
            <person name="Dahlmann T.A."/>
            <person name="Specht T."/>
            <person name="Zadra I."/>
            <person name="Kuernsteiner H."/>
            <person name="Kueck U."/>
        </authorList>
    </citation>
    <scope>NUCLEOTIDE SEQUENCE [LARGE SCALE GENOMIC DNA]</scope>
    <source>
        <strain evidence="3">ATCC 11550 / CBS 779.69 / DSM 880 / IAM 14645 / JCM 23072 / IMI 49137</strain>
    </source>
</reference>
<evidence type="ECO:0000256" key="1">
    <source>
        <dbReference type="SAM" id="MobiDB-lite"/>
    </source>
</evidence>
<protein>
    <submittedName>
        <fullName evidence="2">Uncharacterized protein</fullName>
    </submittedName>
</protein>